<proteinExistence type="predicted"/>
<accession>B4MSJ4</accession>
<dbReference type="Pfam" id="PF05444">
    <property type="entry name" value="DUF753"/>
    <property type="match status" value="2"/>
</dbReference>
<dbReference type="InterPro" id="IPR008472">
    <property type="entry name" value="DUF753"/>
</dbReference>
<organism evidence="3 4">
    <name type="scientific">Drosophila willistoni</name>
    <name type="common">Fruit fly</name>
    <dbReference type="NCBI Taxonomy" id="7260"/>
    <lineage>
        <taxon>Eukaryota</taxon>
        <taxon>Metazoa</taxon>
        <taxon>Ecdysozoa</taxon>
        <taxon>Arthropoda</taxon>
        <taxon>Hexapoda</taxon>
        <taxon>Insecta</taxon>
        <taxon>Pterygota</taxon>
        <taxon>Neoptera</taxon>
        <taxon>Endopterygota</taxon>
        <taxon>Diptera</taxon>
        <taxon>Brachycera</taxon>
        <taxon>Muscomorpha</taxon>
        <taxon>Ephydroidea</taxon>
        <taxon>Drosophilidae</taxon>
        <taxon>Drosophila</taxon>
        <taxon>Sophophora</taxon>
    </lineage>
</organism>
<dbReference type="KEGG" id="dwi:6641509"/>
<dbReference type="Proteomes" id="UP000007798">
    <property type="component" value="Unassembled WGS sequence"/>
</dbReference>
<dbReference type="FunCoup" id="B4MSJ4">
    <property type="interactions" value="1"/>
</dbReference>
<dbReference type="PANTHER" id="PTHR21721">
    <property type="entry name" value="GH09876P-RELATED"/>
    <property type="match status" value="1"/>
</dbReference>
<feature type="domain" description="DUF753" evidence="2">
    <location>
        <begin position="21"/>
        <end position="93"/>
    </location>
</feature>
<evidence type="ECO:0000313" key="3">
    <source>
        <dbReference type="EMBL" id="EDW75083.1"/>
    </source>
</evidence>
<dbReference type="PANTHER" id="PTHR21721:SF25">
    <property type="entry name" value="LP18071P"/>
    <property type="match status" value="1"/>
</dbReference>
<dbReference type="EMBL" id="CH963851">
    <property type="protein sequence ID" value="EDW75083.1"/>
    <property type="molecule type" value="Genomic_DNA"/>
</dbReference>
<protein>
    <recommendedName>
        <fullName evidence="2">DUF753 domain-containing protein</fullName>
    </recommendedName>
</protein>
<evidence type="ECO:0000256" key="1">
    <source>
        <dbReference type="SAM" id="SignalP"/>
    </source>
</evidence>
<dbReference type="InParanoid" id="B4MSJ4"/>
<dbReference type="OrthoDB" id="7971963at2759"/>
<dbReference type="OMA" id="NHAYSKV"/>
<sequence>MKTILSLLALFAFFAYINCDSCVQCNSKTEVRCATDPLNILAKECTNSSSVCYVRVQDGYTIRGCASDLDNATLNACHNELECVTCNFLEGCNRQVFPTSRAQCLQCSGNSTDSFCATQVYAQSSICPTYKIGDKCYIRNSNRTVSGSFQRGCLTTAQANKQCIKDGNCYTCEGRGCNFLPYNDTLIPLARDSSSVFVVQISLLIVSMLAAWML</sequence>
<dbReference type="STRING" id="7260.B4MSJ4"/>
<keyword evidence="4" id="KW-1185">Reference proteome</keyword>
<evidence type="ECO:0000313" key="4">
    <source>
        <dbReference type="Proteomes" id="UP000007798"/>
    </source>
</evidence>
<reference evidence="3 4" key="1">
    <citation type="journal article" date="2007" name="Nature">
        <title>Evolution of genes and genomes on the Drosophila phylogeny.</title>
        <authorList>
            <consortium name="Drosophila 12 Genomes Consortium"/>
            <person name="Clark A.G."/>
            <person name="Eisen M.B."/>
            <person name="Smith D.R."/>
            <person name="Bergman C.M."/>
            <person name="Oliver B."/>
            <person name="Markow T.A."/>
            <person name="Kaufman T.C."/>
            <person name="Kellis M."/>
            <person name="Gelbart W."/>
            <person name="Iyer V.N."/>
            <person name="Pollard D.A."/>
            <person name="Sackton T.B."/>
            <person name="Larracuente A.M."/>
            <person name="Singh N.D."/>
            <person name="Abad J.P."/>
            <person name="Abt D.N."/>
            <person name="Adryan B."/>
            <person name="Aguade M."/>
            <person name="Akashi H."/>
            <person name="Anderson W.W."/>
            <person name="Aquadro C.F."/>
            <person name="Ardell D.H."/>
            <person name="Arguello R."/>
            <person name="Artieri C.G."/>
            <person name="Barbash D.A."/>
            <person name="Barker D."/>
            <person name="Barsanti P."/>
            <person name="Batterham P."/>
            <person name="Batzoglou S."/>
            <person name="Begun D."/>
            <person name="Bhutkar A."/>
            <person name="Blanco E."/>
            <person name="Bosak S.A."/>
            <person name="Bradley R.K."/>
            <person name="Brand A.D."/>
            <person name="Brent M.R."/>
            <person name="Brooks A.N."/>
            <person name="Brown R.H."/>
            <person name="Butlin R.K."/>
            <person name="Caggese C."/>
            <person name="Calvi B.R."/>
            <person name="Bernardo de Carvalho A."/>
            <person name="Caspi A."/>
            <person name="Castrezana S."/>
            <person name="Celniker S.E."/>
            <person name="Chang J.L."/>
            <person name="Chapple C."/>
            <person name="Chatterji S."/>
            <person name="Chinwalla A."/>
            <person name="Civetta A."/>
            <person name="Clifton S.W."/>
            <person name="Comeron J.M."/>
            <person name="Costello J.C."/>
            <person name="Coyne J.A."/>
            <person name="Daub J."/>
            <person name="David R.G."/>
            <person name="Delcher A.L."/>
            <person name="Delehaunty K."/>
            <person name="Do C.B."/>
            <person name="Ebling H."/>
            <person name="Edwards K."/>
            <person name="Eickbush T."/>
            <person name="Evans J.D."/>
            <person name="Filipski A."/>
            <person name="Findeiss S."/>
            <person name="Freyhult E."/>
            <person name="Fulton L."/>
            <person name="Fulton R."/>
            <person name="Garcia A.C."/>
            <person name="Gardiner A."/>
            <person name="Garfield D.A."/>
            <person name="Garvin B.E."/>
            <person name="Gibson G."/>
            <person name="Gilbert D."/>
            <person name="Gnerre S."/>
            <person name="Godfrey J."/>
            <person name="Good R."/>
            <person name="Gotea V."/>
            <person name="Gravely B."/>
            <person name="Greenberg A.J."/>
            <person name="Griffiths-Jones S."/>
            <person name="Gross S."/>
            <person name="Guigo R."/>
            <person name="Gustafson E.A."/>
            <person name="Haerty W."/>
            <person name="Hahn M.W."/>
            <person name="Halligan D.L."/>
            <person name="Halpern A.L."/>
            <person name="Halter G.M."/>
            <person name="Han M.V."/>
            <person name="Heger A."/>
            <person name="Hillier L."/>
            <person name="Hinrichs A.S."/>
            <person name="Holmes I."/>
            <person name="Hoskins R.A."/>
            <person name="Hubisz M.J."/>
            <person name="Hultmark D."/>
            <person name="Huntley M.A."/>
            <person name="Jaffe D.B."/>
            <person name="Jagadeeshan S."/>
            <person name="Jeck W.R."/>
            <person name="Johnson J."/>
            <person name="Jones C.D."/>
            <person name="Jordan W.C."/>
            <person name="Karpen G.H."/>
            <person name="Kataoka E."/>
            <person name="Keightley P.D."/>
            <person name="Kheradpour P."/>
            <person name="Kirkness E.F."/>
            <person name="Koerich L.B."/>
            <person name="Kristiansen K."/>
            <person name="Kudrna D."/>
            <person name="Kulathinal R.J."/>
            <person name="Kumar S."/>
            <person name="Kwok R."/>
            <person name="Lander E."/>
            <person name="Langley C.H."/>
            <person name="Lapoint R."/>
            <person name="Lazzaro B.P."/>
            <person name="Lee S.J."/>
            <person name="Levesque L."/>
            <person name="Li R."/>
            <person name="Lin C.F."/>
            <person name="Lin M.F."/>
            <person name="Lindblad-Toh K."/>
            <person name="Llopart A."/>
            <person name="Long M."/>
            <person name="Low L."/>
            <person name="Lozovsky E."/>
            <person name="Lu J."/>
            <person name="Luo M."/>
            <person name="Machado C.A."/>
            <person name="Makalowski W."/>
            <person name="Marzo M."/>
            <person name="Matsuda M."/>
            <person name="Matzkin L."/>
            <person name="McAllister B."/>
            <person name="McBride C.S."/>
            <person name="McKernan B."/>
            <person name="McKernan K."/>
            <person name="Mendez-Lago M."/>
            <person name="Minx P."/>
            <person name="Mollenhauer M.U."/>
            <person name="Montooth K."/>
            <person name="Mount S.M."/>
            <person name="Mu X."/>
            <person name="Myers E."/>
            <person name="Negre B."/>
            <person name="Newfeld S."/>
            <person name="Nielsen R."/>
            <person name="Noor M.A."/>
            <person name="O'Grady P."/>
            <person name="Pachter L."/>
            <person name="Papaceit M."/>
            <person name="Parisi M.J."/>
            <person name="Parisi M."/>
            <person name="Parts L."/>
            <person name="Pedersen J.S."/>
            <person name="Pesole G."/>
            <person name="Phillippy A.M."/>
            <person name="Ponting C.P."/>
            <person name="Pop M."/>
            <person name="Porcelli D."/>
            <person name="Powell J.R."/>
            <person name="Prohaska S."/>
            <person name="Pruitt K."/>
            <person name="Puig M."/>
            <person name="Quesneville H."/>
            <person name="Ram K.R."/>
            <person name="Rand D."/>
            <person name="Rasmussen M.D."/>
            <person name="Reed L.K."/>
            <person name="Reenan R."/>
            <person name="Reily A."/>
            <person name="Remington K.A."/>
            <person name="Rieger T.T."/>
            <person name="Ritchie M.G."/>
            <person name="Robin C."/>
            <person name="Rogers Y.H."/>
            <person name="Rohde C."/>
            <person name="Rozas J."/>
            <person name="Rubenfield M.J."/>
            <person name="Ruiz A."/>
            <person name="Russo S."/>
            <person name="Salzberg S.L."/>
            <person name="Sanchez-Gracia A."/>
            <person name="Saranga D.J."/>
            <person name="Sato H."/>
            <person name="Schaeffer S.W."/>
            <person name="Schatz M.C."/>
            <person name="Schlenke T."/>
            <person name="Schwartz R."/>
            <person name="Segarra C."/>
            <person name="Singh R.S."/>
            <person name="Sirot L."/>
            <person name="Sirota M."/>
            <person name="Sisneros N.B."/>
            <person name="Smith C.D."/>
            <person name="Smith T.F."/>
            <person name="Spieth J."/>
            <person name="Stage D.E."/>
            <person name="Stark A."/>
            <person name="Stephan W."/>
            <person name="Strausberg R.L."/>
            <person name="Strempel S."/>
            <person name="Sturgill D."/>
            <person name="Sutton G."/>
            <person name="Sutton G.G."/>
            <person name="Tao W."/>
            <person name="Teichmann S."/>
            <person name="Tobari Y.N."/>
            <person name="Tomimura Y."/>
            <person name="Tsolas J.M."/>
            <person name="Valente V.L."/>
            <person name="Venter E."/>
            <person name="Venter J.C."/>
            <person name="Vicario S."/>
            <person name="Vieira F.G."/>
            <person name="Vilella A.J."/>
            <person name="Villasante A."/>
            <person name="Walenz B."/>
            <person name="Wang J."/>
            <person name="Wasserman M."/>
            <person name="Watts T."/>
            <person name="Wilson D."/>
            <person name="Wilson R.K."/>
            <person name="Wing R.A."/>
            <person name="Wolfner M.F."/>
            <person name="Wong A."/>
            <person name="Wong G.K."/>
            <person name="Wu C.I."/>
            <person name="Wu G."/>
            <person name="Yamamoto D."/>
            <person name="Yang H.P."/>
            <person name="Yang S.P."/>
            <person name="Yorke J.A."/>
            <person name="Yoshida K."/>
            <person name="Zdobnov E."/>
            <person name="Zhang P."/>
            <person name="Zhang Y."/>
            <person name="Zimin A.V."/>
            <person name="Baldwin J."/>
            <person name="Abdouelleil A."/>
            <person name="Abdulkadir J."/>
            <person name="Abebe A."/>
            <person name="Abera B."/>
            <person name="Abreu J."/>
            <person name="Acer S.C."/>
            <person name="Aftuck L."/>
            <person name="Alexander A."/>
            <person name="An P."/>
            <person name="Anderson E."/>
            <person name="Anderson S."/>
            <person name="Arachi H."/>
            <person name="Azer M."/>
            <person name="Bachantsang P."/>
            <person name="Barry A."/>
            <person name="Bayul T."/>
            <person name="Berlin A."/>
            <person name="Bessette D."/>
            <person name="Bloom T."/>
            <person name="Blye J."/>
            <person name="Boguslavskiy L."/>
            <person name="Bonnet C."/>
            <person name="Boukhgalter B."/>
            <person name="Bourzgui I."/>
            <person name="Brown A."/>
            <person name="Cahill P."/>
            <person name="Channer S."/>
            <person name="Cheshatsang Y."/>
            <person name="Chuda L."/>
            <person name="Citroen M."/>
            <person name="Collymore A."/>
            <person name="Cooke P."/>
            <person name="Costello M."/>
            <person name="D'Aco K."/>
            <person name="Daza R."/>
            <person name="De Haan G."/>
            <person name="DeGray S."/>
            <person name="DeMaso C."/>
            <person name="Dhargay N."/>
            <person name="Dooley K."/>
            <person name="Dooley E."/>
            <person name="Doricent M."/>
            <person name="Dorje P."/>
            <person name="Dorjee K."/>
            <person name="Dupes A."/>
            <person name="Elong R."/>
            <person name="Falk J."/>
            <person name="Farina A."/>
            <person name="Faro S."/>
            <person name="Ferguson D."/>
            <person name="Fisher S."/>
            <person name="Foley C.D."/>
            <person name="Franke A."/>
            <person name="Friedrich D."/>
            <person name="Gadbois L."/>
            <person name="Gearin G."/>
            <person name="Gearin C.R."/>
            <person name="Giannoukos G."/>
            <person name="Goode T."/>
            <person name="Graham J."/>
            <person name="Grandbois E."/>
            <person name="Grewal S."/>
            <person name="Gyaltsen K."/>
            <person name="Hafez N."/>
            <person name="Hagos B."/>
            <person name="Hall J."/>
            <person name="Henson C."/>
            <person name="Hollinger A."/>
            <person name="Honan T."/>
            <person name="Huard M.D."/>
            <person name="Hughes L."/>
            <person name="Hurhula B."/>
            <person name="Husby M.E."/>
            <person name="Kamat A."/>
            <person name="Kanga B."/>
            <person name="Kashin S."/>
            <person name="Khazanovich D."/>
            <person name="Kisner P."/>
            <person name="Lance K."/>
            <person name="Lara M."/>
            <person name="Lee W."/>
            <person name="Lennon N."/>
            <person name="Letendre F."/>
            <person name="LeVine R."/>
            <person name="Lipovsky A."/>
            <person name="Liu X."/>
            <person name="Liu J."/>
            <person name="Liu S."/>
            <person name="Lokyitsang T."/>
            <person name="Lokyitsang Y."/>
            <person name="Lubonja R."/>
            <person name="Lui A."/>
            <person name="MacDonald P."/>
            <person name="Magnisalis V."/>
            <person name="Maru K."/>
            <person name="Matthews C."/>
            <person name="McCusker W."/>
            <person name="McDonough S."/>
            <person name="Mehta T."/>
            <person name="Meldrim J."/>
            <person name="Meneus L."/>
            <person name="Mihai O."/>
            <person name="Mihalev A."/>
            <person name="Mihova T."/>
            <person name="Mittelman R."/>
            <person name="Mlenga V."/>
            <person name="Montmayeur A."/>
            <person name="Mulrain L."/>
            <person name="Navidi A."/>
            <person name="Naylor J."/>
            <person name="Negash T."/>
            <person name="Nguyen T."/>
            <person name="Nguyen N."/>
            <person name="Nicol R."/>
            <person name="Norbu C."/>
            <person name="Norbu N."/>
            <person name="Novod N."/>
            <person name="O'Neill B."/>
            <person name="Osman S."/>
            <person name="Markiewicz E."/>
            <person name="Oyono O.L."/>
            <person name="Patti C."/>
            <person name="Phunkhang P."/>
            <person name="Pierre F."/>
            <person name="Priest M."/>
            <person name="Raghuraman S."/>
            <person name="Rege F."/>
            <person name="Reyes R."/>
            <person name="Rise C."/>
            <person name="Rogov P."/>
            <person name="Ross K."/>
            <person name="Ryan E."/>
            <person name="Settipalli S."/>
            <person name="Shea T."/>
            <person name="Sherpa N."/>
            <person name="Shi L."/>
            <person name="Shih D."/>
            <person name="Sparrow T."/>
            <person name="Spaulding J."/>
            <person name="Stalker J."/>
            <person name="Stange-Thomann N."/>
            <person name="Stavropoulos S."/>
            <person name="Stone C."/>
            <person name="Strader C."/>
            <person name="Tesfaye S."/>
            <person name="Thomson T."/>
            <person name="Thoulutsang Y."/>
            <person name="Thoulutsang D."/>
            <person name="Topham K."/>
            <person name="Topping I."/>
            <person name="Tsamla T."/>
            <person name="Vassiliev H."/>
            <person name="Vo A."/>
            <person name="Wangchuk T."/>
            <person name="Wangdi T."/>
            <person name="Weiand M."/>
            <person name="Wilkinson J."/>
            <person name="Wilson A."/>
            <person name="Yadav S."/>
            <person name="Young G."/>
            <person name="Yu Q."/>
            <person name="Zembek L."/>
            <person name="Zhong D."/>
            <person name="Zimmer A."/>
            <person name="Zwirko Z."/>
            <person name="Jaffe D.B."/>
            <person name="Alvarez P."/>
            <person name="Brockman W."/>
            <person name="Butler J."/>
            <person name="Chin C."/>
            <person name="Gnerre S."/>
            <person name="Grabherr M."/>
            <person name="Kleber M."/>
            <person name="Mauceli E."/>
            <person name="MacCallum I."/>
        </authorList>
    </citation>
    <scope>NUCLEOTIDE SEQUENCE [LARGE SCALE GENOMIC DNA]</scope>
    <source>
        <strain evidence="4">Tucson 14030-0811.24</strain>
    </source>
</reference>
<name>B4MSJ4_DROWI</name>
<evidence type="ECO:0000259" key="2">
    <source>
        <dbReference type="Pfam" id="PF05444"/>
    </source>
</evidence>
<feature type="domain" description="DUF753" evidence="2">
    <location>
        <begin position="103"/>
        <end position="178"/>
    </location>
</feature>
<dbReference type="HOGENOM" id="CLU_112182_0_0_1"/>
<dbReference type="PhylomeDB" id="B4MSJ4"/>
<dbReference type="eggNOG" id="ENOG502TBCN">
    <property type="taxonomic scope" value="Eukaryota"/>
</dbReference>
<dbReference type="AlphaFoldDB" id="B4MSJ4"/>
<gene>
    <name evidence="3" type="primary">Dwil\GK19986</name>
    <name evidence="3" type="ORF">Dwil_GK19986</name>
</gene>
<keyword evidence="1" id="KW-0732">Signal</keyword>
<feature type="chain" id="PRO_5002818641" description="DUF753 domain-containing protein" evidence="1">
    <location>
        <begin position="20"/>
        <end position="214"/>
    </location>
</feature>
<feature type="signal peptide" evidence="1">
    <location>
        <begin position="1"/>
        <end position="19"/>
    </location>
</feature>